<keyword evidence="2" id="KW-1185">Reference proteome</keyword>
<evidence type="ECO:0000313" key="2">
    <source>
        <dbReference type="Proteomes" id="UP000240493"/>
    </source>
</evidence>
<gene>
    <name evidence="1" type="ORF">M441DRAFT_340567</name>
</gene>
<dbReference type="EMBL" id="KZ679258">
    <property type="protein sequence ID" value="PTB44055.1"/>
    <property type="molecule type" value="Genomic_DNA"/>
</dbReference>
<organism evidence="1 2">
    <name type="scientific">Trichoderma asperellum (strain ATCC 204424 / CBS 433.97 / NBRC 101777)</name>
    <dbReference type="NCBI Taxonomy" id="1042311"/>
    <lineage>
        <taxon>Eukaryota</taxon>
        <taxon>Fungi</taxon>
        <taxon>Dikarya</taxon>
        <taxon>Ascomycota</taxon>
        <taxon>Pezizomycotina</taxon>
        <taxon>Sordariomycetes</taxon>
        <taxon>Hypocreomycetidae</taxon>
        <taxon>Hypocreales</taxon>
        <taxon>Hypocreaceae</taxon>
        <taxon>Trichoderma</taxon>
    </lineage>
</organism>
<dbReference type="Proteomes" id="UP000240493">
    <property type="component" value="Unassembled WGS sequence"/>
</dbReference>
<accession>A0A2T3ZGW7</accession>
<dbReference type="AlphaFoldDB" id="A0A2T3ZGW7"/>
<sequence length="190" mass="21803">MWRERKKDRVRGERCAAIYKNLVKLAEEFRSHPLGSATNQLRHRFSKPPNLPGKTWIRCAARVLVWQTPSQPGNDRPIFSSLSSSFVLFFFVRMQIFFDYKSENAKDWTDGNVQSVPADMIRLGDARRQKECCLWFQPANHMNGKPGKRPESKALPRIKKPAKSLFLFVLQLTTGINMSLGTGCRQSCLS</sequence>
<protein>
    <submittedName>
        <fullName evidence="1">Uncharacterized protein</fullName>
    </submittedName>
</protein>
<reference evidence="1 2" key="1">
    <citation type="submission" date="2016-07" db="EMBL/GenBank/DDBJ databases">
        <title>Multiple horizontal gene transfer events from other fungi enriched the ability of initially mycotrophic Trichoderma (Ascomycota) to feed on dead plant biomass.</title>
        <authorList>
            <consortium name="DOE Joint Genome Institute"/>
            <person name="Aerts A."/>
            <person name="Atanasova L."/>
            <person name="Chenthamara K."/>
            <person name="Zhang J."/>
            <person name="Grujic M."/>
            <person name="Henrissat B."/>
            <person name="Kuo A."/>
            <person name="Salamov A."/>
            <person name="Lipzen A."/>
            <person name="Labutti K."/>
            <person name="Barry K."/>
            <person name="Miao Y."/>
            <person name="Rahimi M.J."/>
            <person name="Shen Q."/>
            <person name="Grigoriev I.V."/>
            <person name="Kubicek C.P."/>
            <person name="Druzhinina I.S."/>
        </authorList>
    </citation>
    <scope>NUCLEOTIDE SEQUENCE [LARGE SCALE GENOMIC DNA]</scope>
    <source>
        <strain evidence="1 2">CBS 433.97</strain>
    </source>
</reference>
<name>A0A2T3ZGW7_TRIA4</name>
<evidence type="ECO:0000313" key="1">
    <source>
        <dbReference type="EMBL" id="PTB44055.1"/>
    </source>
</evidence>
<proteinExistence type="predicted"/>